<evidence type="ECO:0000313" key="5">
    <source>
        <dbReference type="Proteomes" id="UP001602245"/>
    </source>
</evidence>
<evidence type="ECO:0000259" key="3">
    <source>
        <dbReference type="Pfam" id="PF14417"/>
    </source>
</evidence>
<organism evidence="4 5">
    <name type="scientific">Paractinoplanes globisporus</name>
    <dbReference type="NCBI Taxonomy" id="113565"/>
    <lineage>
        <taxon>Bacteria</taxon>
        <taxon>Bacillati</taxon>
        <taxon>Actinomycetota</taxon>
        <taxon>Actinomycetes</taxon>
        <taxon>Micromonosporales</taxon>
        <taxon>Micromonosporaceae</taxon>
        <taxon>Paractinoplanes</taxon>
    </lineage>
</organism>
<keyword evidence="1" id="KW-0808">Transferase</keyword>
<keyword evidence="5" id="KW-1185">Reference proteome</keyword>
<dbReference type="InterPro" id="IPR050267">
    <property type="entry name" value="Anti-sigma-factor_SerPK"/>
</dbReference>
<feature type="domain" description="MEDS" evidence="3">
    <location>
        <begin position="5"/>
        <end position="149"/>
    </location>
</feature>
<protein>
    <submittedName>
        <fullName evidence="4">Anti-sigma factor RsbA family regulatory protein</fullName>
    </submittedName>
</protein>
<dbReference type="Pfam" id="PF13581">
    <property type="entry name" value="HATPase_c_2"/>
    <property type="match status" value="1"/>
</dbReference>
<reference evidence="4 5" key="1">
    <citation type="submission" date="2024-10" db="EMBL/GenBank/DDBJ databases">
        <title>The Natural Products Discovery Center: Release of the First 8490 Sequenced Strains for Exploring Actinobacteria Biosynthetic Diversity.</title>
        <authorList>
            <person name="Kalkreuter E."/>
            <person name="Kautsar S.A."/>
            <person name="Yang D."/>
            <person name="Bader C.D."/>
            <person name="Teijaro C.N."/>
            <person name="Fluegel L."/>
            <person name="Davis C.M."/>
            <person name="Simpson J.R."/>
            <person name="Lauterbach L."/>
            <person name="Steele A.D."/>
            <person name="Gui C."/>
            <person name="Meng S."/>
            <person name="Li G."/>
            <person name="Viehrig K."/>
            <person name="Ye F."/>
            <person name="Su P."/>
            <person name="Kiefer A.F."/>
            <person name="Nichols A."/>
            <person name="Cepeda A.J."/>
            <person name="Yan W."/>
            <person name="Fan B."/>
            <person name="Jiang Y."/>
            <person name="Adhikari A."/>
            <person name="Zheng C.-J."/>
            <person name="Schuster L."/>
            <person name="Cowan T.M."/>
            <person name="Smanski M.J."/>
            <person name="Chevrette M.G."/>
            <person name="De Carvalho L.P.S."/>
            <person name="Shen B."/>
        </authorList>
    </citation>
    <scope>NUCLEOTIDE SEQUENCE [LARGE SCALE GENOMIC DNA]</scope>
    <source>
        <strain evidence="4 5">NPDC000087</strain>
    </source>
</reference>
<dbReference type="PANTHER" id="PTHR35526">
    <property type="entry name" value="ANTI-SIGMA-F FACTOR RSBW-RELATED"/>
    <property type="match status" value="1"/>
</dbReference>
<evidence type="ECO:0000313" key="4">
    <source>
        <dbReference type="EMBL" id="MFF5297336.1"/>
    </source>
</evidence>
<dbReference type="CDD" id="cd16936">
    <property type="entry name" value="HATPase_RsbW-like"/>
    <property type="match status" value="1"/>
</dbReference>
<dbReference type="Proteomes" id="UP001602245">
    <property type="component" value="Unassembled WGS sequence"/>
</dbReference>
<gene>
    <name evidence="4" type="ORF">ACFY35_48580</name>
</gene>
<dbReference type="NCBIfam" id="NF041045">
    <property type="entry name" value="RsbA_anti_sig"/>
    <property type="match status" value="1"/>
</dbReference>
<feature type="domain" description="Histidine kinase/HSP90-like ATPase" evidence="2">
    <location>
        <begin position="192"/>
        <end position="301"/>
    </location>
</feature>
<evidence type="ECO:0000259" key="2">
    <source>
        <dbReference type="Pfam" id="PF13581"/>
    </source>
</evidence>
<dbReference type="InterPro" id="IPR047718">
    <property type="entry name" value="RsbA-like_anti_sig"/>
</dbReference>
<comment type="caution">
    <text evidence="4">The sequence shown here is derived from an EMBL/GenBank/DDBJ whole genome shotgun (WGS) entry which is preliminary data.</text>
</comment>
<evidence type="ECO:0000256" key="1">
    <source>
        <dbReference type="ARBA" id="ARBA00022527"/>
    </source>
</evidence>
<keyword evidence="1" id="KW-0723">Serine/threonine-protein kinase</keyword>
<sequence length="309" mass="33181">MTRFDHPALLYRDTDEYLATTVPFIRTAVEAGDSVLVAVPAGNLTLLRGALGGVGGCVEFADMAESGRNPGRILPAVLLPFAEAHRDRHVSIIGEPVWPGRTPSERTACTQHEALINTAFEGRDASVLCPYDTARLDRAVVADAWRTHPTMIDEGSRIASGEYDDPLLTAEAVNLPLPPPAGDAVSLRYSGLADLAVVRRFIRRRAAAVLPAERVDELVLAVHELVTNTIRHAGGPGLVTIWVEAGVLACQVEDRGHIADPLAGRRLPPPLSPCGRGLLLVNQLCDLVRMRSGPGGTCVRVHMWVAADR</sequence>
<dbReference type="Pfam" id="PF14417">
    <property type="entry name" value="MEDS"/>
    <property type="match status" value="1"/>
</dbReference>
<dbReference type="Gene3D" id="3.30.565.10">
    <property type="entry name" value="Histidine kinase-like ATPase, C-terminal domain"/>
    <property type="match status" value="1"/>
</dbReference>
<dbReference type="InterPro" id="IPR003594">
    <property type="entry name" value="HATPase_dom"/>
</dbReference>
<dbReference type="SUPFAM" id="SSF55874">
    <property type="entry name" value="ATPase domain of HSP90 chaperone/DNA topoisomerase II/histidine kinase"/>
    <property type="match status" value="1"/>
</dbReference>
<dbReference type="RefSeq" id="WP_020511848.1">
    <property type="nucleotide sequence ID" value="NZ_JBIAZU010000011.1"/>
</dbReference>
<dbReference type="EMBL" id="JBIAZU010000011">
    <property type="protein sequence ID" value="MFF5297336.1"/>
    <property type="molecule type" value="Genomic_DNA"/>
</dbReference>
<dbReference type="InterPro" id="IPR036890">
    <property type="entry name" value="HATPase_C_sf"/>
</dbReference>
<keyword evidence="1" id="KW-0418">Kinase</keyword>
<dbReference type="PANTHER" id="PTHR35526:SF3">
    <property type="entry name" value="ANTI-SIGMA-F FACTOR RSBW"/>
    <property type="match status" value="1"/>
</dbReference>
<accession>A0ABW6WWY1</accession>
<name>A0ABW6WWY1_9ACTN</name>
<dbReference type="InterPro" id="IPR025847">
    <property type="entry name" value="MEDS_domain"/>
</dbReference>
<proteinExistence type="predicted"/>